<gene>
    <name evidence="4" type="ORF">EET67_12520</name>
</gene>
<dbReference type="EMBL" id="RKST01000011">
    <property type="protein sequence ID" value="RUM97476.1"/>
    <property type="molecule type" value="Genomic_DNA"/>
</dbReference>
<dbReference type="InterPro" id="IPR000182">
    <property type="entry name" value="GNAT_dom"/>
</dbReference>
<dbReference type="AlphaFoldDB" id="A0A432V5M4"/>
<evidence type="ECO:0000256" key="2">
    <source>
        <dbReference type="ARBA" id="ARBA00023315"/>
    </source>
</evidence>
<comment type="caution">
    <text evidence="4">The sequence shown here is derived from an EMBL/GenBank/DDBJ whole genome shotgun (WGS) entry which is preliminary data.</text>
</comment>
<evidence type="ECO:0000259" key="3">
    <source>
        <dbReference type="PROSITE" id="PS51186"/>
    </source>
</evidence>
<reference evidence="4 5" key="1">
    <citation type="submission" date="2018-11" db="EMBL/GenBank/DDBJ databases">
        <title>Pseudaminobacter arsenicus sp. nov., an arsenic-resistant bacterium isolated from arsenic-rich aquifers.</title>
        <authorList>
            <person name="Mu Y."/>
        </authorList>
    </citation>
    <scope>NUCLEOTIDE SEQUENCE [LARGE SCALE GENOMIC DNA]</scope>
    <source>
        <strain evidence="4 5">CB3</strain>
    </source>
</reference>
<dbReference type="RefSeq" id="WP_128627068.1">
    <property type="nucleotide sequence ID" value="NZ_RKST01000011.1"/>
</dbReference>
<name>A0A432V5M4_9HYPH</name>
<dbReference type="Pfam" id="PF00583">
    <property type="entry name" value="Acetyltransf_1"/>
    <property type="match status" value="1"/>
</dbReference>
<proteinExistence type="predicted"/>
<organism evidence="4 5">
    <name type="scientific">Borborobacter arsenicus</name>
    <dbReference type="NCBI Taxonomy" id="1851146"/>
    <lineage>
        <taxon>Bacteria</taxon>
        <taxon>Pseudomonadati</taxon>
        <taxon>Pseudomonadota</taxon>
        <taxon>Alphaproteobacteria</taxon>
        <taxon>Hyphomicrobiales</taxon>
        <taxon>Phyllobacteriaceae</taxon>
        <taxon>Borborobacter</taxon>
    </lineage>
</organism>
<evidence type="ECO:0000313" key="4">
    <source>
        <dbReference type="EMBL" id="RUM97476.1"/>
    </source>
</evidence>
<evidence type="ECO:0000313" key="5">
    <source>
        <dbReference type="Proteomes" id="UP000281647"/>
    </source>
</evidence>
<dbReference type="OrthoDB" id="9811979at2"/>
<accession>A0A432V5M4</accession>
<dbReference type="GO" id="GO:0016747">
    <property type="term" value="F:acyltransferase activity, transferring groups other than amino-acyl groups"/>
    <property type="evidence" value="ECO:0007669"/>
    <property type="project" value="InterPro"/>
</dbReference>
<keyword evidence="2" id="KW-0012">Acyltransferase</keyword>
<dbReference type="PANTHER" id="PTHR43877">
    <property type="entry name" value="AMINOALKYLPHOSPHONATE N-ACETYLTRANSFERASE-RELATED-RELATED"/>
    <property type="match status" value="1"/>
</dbReference>
<dbReference type="CDD" id="cd04301">
    <property type="entry name" value="NAT_SF"/>
    <property type="match status" value="1"/>
</dbReference>
<evidence type="ECO:0000256" key="1">
    <source>
        <dbReference type="ARBA" id="ARBA00022679"/>
    </source>
</evidence>
<dbReference type="SUPFAM" id="SSF55729">
    <property type="entry name" value="Acyl-CoA N-acyltransferases (Nat)"/>
    <property type="match status" value="1"/>
</dbReference>
<feature type="domain" description="N-acetyltransferase" evidence="3">
    <location>
        <begin position="3"/>
        <end position="150"/>
    </location>
</feature>
<keyword evidence="1 4" id="KW-0808">Transferase</keyword>
<dbReference type="InterPro" id="IPR016181">
    <property type="entry name" value="Acyl_CoA_acyltransferase"/>
</dbReference>
<keyword evidence="5" id="KW-1185">Reference proteome</keyword>
<sequence>MEHEIRLANPADRRAVEGIVHDAYSHYVSSIGTVPGPMLDDYGILIEESRVHVVEKSGAIRGIVVLIPQEDAMLLDNIAVIPAAQGTGLGRRMLEFAERAAIDAGFTKIRLYTQEAMTANIDLYHRIGYRDTHRAEEKGLRRVYMIKELVI</sequence>
<dbReference type="Gene3D" id="3.40.630.30">
    <property type="match status" value="1"/>
</dbReference>
<protein>
    <submittedName>
        <fullName evidence="4">GNAT family N-acetyltransferase</fullName>
    </submittedName>
</protein>
<dbReference type="InterPro" id="IPR050832">
    <property type="entry name" value="Bact_Acetyltransf"/>
</dbReference>
<dbReference type="PROSITE" id="PS51186">
    <property type="entry name" value="GNAT"/>
    <property type="match status" value="1"/>
</dbReference>
<dbReference type="Proteomes" id="UP000281647">
    <property type="component" value="Unassembled WGS sequence"/>
</dbReference>